<proteinExistence type="predicted"/>
<gene>
    <name evidence="1" type="ORF">H4W80_008183</name>
</gene>
<organism evidence="1 2">
    <name type="scientific">Nonomuraea angiospora</name>
    <dbReference type="NCBI Taxonomy" id="46172"/>
    <lineage>
        <taxon>Bacteria</taxon>
        <taxon>Bacillati</taxon>
        <taxon>Actinomycetota</taxon>
        <taxon>Actinomycetes</taxon>
        <taxon>Streptosporangiales</taxon>
        <taxon>Streptosporangiaceae</taxon>
        <taxon>Nonomuraea</taxon>
    </lineage>
</organism>
<keyword evidence="2" id="KW-1185">Reference proteome</keyword>
<comment type="caution">
    <text evidence="1">The sequence shown here is derived from an EMBL/GenBank/DDBJ whole genome shotgun (WGS) entry which is preliminary data.</text>
</comment>
<evidence type="ECO:0000313" key="1">
    <source>
        <dbReference type="EMBL" id="MBE1589925.1"/>
    </source>
</evidence>
<dbReference type="Proteomes" id="UP000633509">
    <property type="component" value="Unassembled WGS sequence"/>
</dbReference>
<accession>A0ABR9MAJ2</accession>
<protein>
    <submittedName>
        <fullName evidence="1">Uncharacterized protein</fullName>
    </submittedName>
</protein>
<evidence type="ECO:0000313" key="2">
    <source>
        <dbReference type="Proteomes" id="UP000633509"/>
    </source>
</evidence>
<reference evidence="1 2" key="1">
    <citation type="submission" date="2020-10" db="EMBL/GenBank/DDBJ databases">
        <title>Sequencing the genomes of 1000 actinobacteria strains.</title>
        <authorList>
            <person name="Klenk H.-P."/>
        </authorList>
    </citation>
    <scope>NUCLEOTIDE SEQUENCE [LARGE SCALE GENOMIC DNA]</scope>
    <source>
        <strain evidence="1 2">DSM 43173</strain>
    </source>
</reference>
<sequence>MKAHNHRARALYGSEGFASTETLAGAVTEADGTLADLIVMVHKS</sequence>
<dbReference type="EMBL" id="JADBEK010000001">
    <property type="protein sequence ID" value="MBE1589925.1"/>
    <property type="molecule type" value="Genomic_DNA"/>
</dbReference>
<name>A0ABR9MAJ2_9ACTN</name>